<organism evidence="3 4">
    <name type="scientific">Bifidobacterium psychraerophilum</name>
    <dbReference type="NCBI Taxonomy" id="218140"/>
    <lineage>
        <taxon>Bacteria</taxon>
        <taxon>Bacillati</taxon>
        <taxon>Actinomycetota</taxon>
        <taxon>Actinomycetes</taxon>
        <taxon>Bifidobacteriales</taxon>
        <taxon>Bifidobacteriaceae</taxon>
        <taxon>Bifidobacterium</taxon>
    </lineage>
</organism>
<dbReference type="GO" id="GO:0016757">
    <property type="term" value="F:glycosyltransferase activity"/>
    <property type="evidence" value="ECO:0007669"/>
    <property type="project" value="UniProtKB-KW"/>
</dbReference>
<name>A0A087CDF8_9BIFI</name>
<feature type="domain" description="Phosphoribosyltransferase" evidence="2">
    <location>
        <begin position="152"/>
        <end position="239"/>
    </location>
</feature>
<sequence length="251" mass="27143">MLHMHIRFDGLRGDGGFRTVASRCLRAFGFLLFPRGCAGCDMPDQLLCPSCLSGLSDVVARPMPRTAMAFCFASALYRGSTRAAILAWKDHGDLELGRVFGASMALLARRVVIPALRRRTDVKTMRIAVVPVPSSRHSLRHRGRLHTLDLAGAVVRQLRSSGLDASLVNGLDIRGNAGKSVQVAGSRGRANRINGLVHVRSRLRLQAYSSVILVDDIITTASTLRECMRALSDEGLCTLTALLIASTAGHE</sequence>
<keyword evidence="4" id="KW-1185">Reference proteome</keyword>
<dbReference type="eggNOG" id="COG1040">
    <property type="taxonomic scope" value="Bacteria"/>
</dbReference>
<dbReference type="STRING" id="218140.BPSY_1716"/>
<dbReference type="SUPFAM" id="SSF53271">
    <property type="entry name" value="PRTase-like"/>
    <property type="match status" value="1"/>
</dbReference>
<comment type="caution">
    <text evidence="3">The sequence shown here is derived from an EMBL/GenBank/DDBJ whole genome shotgun (WGS) entry which is preliminary data.</text>
</comment>
<protein>
    <submittedName>
        <fullName evidence="3">Phosphoribosyltransferase</fullName>
    </submittedName>
</protein>
<keyword evidence="3" id="KW-0328">Glycosyltransferase</keyword>
<evidence type="ECO:0000313" key="4">
    <source>
        <dbReference type="Proteomes" id="UP000029050"/>
    </source>
</evidence>
<dbReference type="InterPro" id="IPR051910">
    <property type="entry name" value="ComF/GntX_DNA_util-trans"/>
</dbReference>
<evidence type="ECO:0000259" key="2">
    <source>
        <dbReference type="Pfam" id="PF00156"/>
    </source>
</evidence>
<proteinExistence type="inferred from homology"/>
<dbReference type="CDD" id="cd06223">
    <property type="entry name" value="PRTases_typeI"/>
    <property type="match status" value="1"/>
</dbReference>
<dbReference type="EMBL" id="JGZI01000010">
    <property type="protein sequence ID" value="KFI81308.1"/>
    <property type="molecule type" value="Genomic_DNA"/>
</dbReference>
<evidence type="ECO:0000313" key="3">
    <source>
        <dbReference type="EMBL" id="KFI81308.1"/>
    </source>
</evidence>
<dbReference type="AlphaFoldDB" id="A0A087CDF8"/>
<dbReference type="Gene3D" id="3.40.50.2020">
    <property type="match status" value="1"/>
</dbReference>
<dbReference type="PANTHER" id="PTHR47505">
    <property type="entry name" value="DNA UTILIZATION PROTEIN YHGH"/>
    <property type="match status" value="1"/>
</dbReference>
<dbReference type="Pfam" id="PF00156">
    <property type="entry name" value="Pribosyltran"/>
    <property type="match status" value="1"/>
</dbReference>
<gene>
    <name evidence="3" type="ORF">BPSY_1716</name>
</gene>
<dbReference type="InterPro" id="IPR029057">
    <property type="entry name" value="PRTase-like"/>
</dbReference>
<keyword evidence="3" id="KW-0808">Transferase</keyword>
<accession>A0A087CDF8</accession>
<evidence type="ECO:0000256" key="1">
    <source>
        <dbReference type="ARBA" id="ARBA00008007"/>
    </source>
</evidence>
<reference evidence="3 4" key="1">
    <citation type="submission" date="2014-03" db="EMBL/GenBank/DDBJ databases">
        <title>Genomics of Bifidobacteria.</title>
        <authorList>
            <person name="Ventura M."/>
            <person name="Milani C."/>
            <person name="Lugli G.A."/>
        </authorList>
    </citation>
    <scope>NUCLEOTIDE SEQUENCE [LARGE SCALE GENOMIC DNA]</scope>
    <source>
        <strain evidence="3 4">LMG 21775</strain>
    </source>
</reference>
<comment type="similarity">
    <text evidence="1">Belongs to the ComF/GntX family.</text>
</comment>
<dbReference type="Proteomes" id="UP000029050">
    <property type="component" value="Unassembled WGS sequence"/>
</dbReference>
<dbReference type="PANTHER" id="PTHR47505:SF1">
    <property type="entry name" value="DNA UTILIZATION PROTEIN YHGH"/>
    <property type="match status" value="1"/>
</dbReference>
<dbReference type="InterPro" id="IPR000836">
    <property type="entry name" value="PRTase_dom"/>
</dbReference>